<gene>
    <name evidence="3" type="ORF">E0L32_004438</name>
</gene>
<evidence type="ECO:0000256" key="1">
    <source>
        <dbReference type="ARBA" id="ARBA00023002"/>
    </source>
</evidence>
<evidence type="ECO:0000313" key="3">
    <source>
        <dbReference type="EMBL" id="TPX15458.1"/>
    </source>
</evidence>
<dbReference type="InterPro" id="IPR036812">
    <property type="entry name" value="NAD(P)_OxRdtase_dom_sf"/>
</dbReference>
<dbReference type="Pfam" id="PF00248">
    <property type="entry name" value="Aldo_ket_red"/>
    <property type="match status" value="1"/>
</dbReference>
<dbReference type="SUPFAM" id="SSF51430">
    <property type="entry name" value="NAD(P)-linked oxidoreductase"/>
    <property type="match status" value="1"/>
</dbReference>
<dbReference type="STRING" id="1093900.A0A507BFG7"/>
<dbReference type="RefSeq" id="XP_030997169.1">
    <property type="nucleotide sequence ID" value="XM_031138849.1"/>
</dbReference>
<dbReference type="Proteomes" id="UP000319257">
    <property type="component" value="Unassembled WGS sequence"/>
</dbReference>
<dbReference type="GO" id="GO:0016491">
    <property type="term" value="F:oxidoreductase activity"/>
    <property type="evidence" value="ECO:0007669"/>
    <property type="project" value="UniProtKB-KW"/>
</dbReference>
<evidence type="ECO:0000313" key="4">
    <source>
        <dbReference type="Proteomes" id="UP000319257"/>
    </source>
</evidence>
<feature type="domain" description="NADP-dependent oxidoreductase" evidence="2">
    <location>
        <begin position="57"/>
        <end position="189"/>
    </location>
</feature>
<dbReference type="InterPro" id="IPR023210">
    <property type="entry name" value="NADP_OxRdtase_dom"/>
</dbReference>
<dbReference type="AlphaFoldDB" id="A0A507BFG7"/>
<sequence length="195" mass="21535">MATNSKVPLNLVLGTNNIGDSSKDPVATIDSSEQAKAFLETFAQRGYSEVDTARCSKVMAAPHTKDNILKGIDALLEDLKIKQIDIKYLHMPDRATPFDQLCEAMDHSIRETKIRRWGLCNYAADEVAQIVRICEERGFVKPSVYQGPYNAAVRGAEKDLFKVLRDNDMSFYAYSPAAGGLFAGNHKGGRKGGKF</sequence>
<dbReference type="Gene3D" id="3.20.20.100">
    <property type="entry name" value="NADP-dependent oxidoreductase domain"/>
    <property type="match status" value="1"/>
</dbReference>
<name>A0A507BFG7_9PEZI</name>
<comment type="caution">
    <text evidence="3">The sequence shown here is derived from an EMBL/GenBank/DDBJ whole genome shotgun (WGS) entry which is preliminary data.</text>
</comment>
<accession>A0A507BFG7</accession>
<dbReference type="InParanoid" id="A0A507BFG7"/>
<dbReference type="PANTHER" id="PTHR43364">
    <property type="entry name" value="NADH-SPECIFIC METHYLGLYOXAL REDUCTASE-RELATED"/>
    <property type="match status" value="1"/>
</dbReference>
<proteinExistence type="predicted"/>
<evidence type="ECO:0000259" key="2">
    <source>
        <dbReference type="Pfam" id="PF00248"/>
    </source>
</evidence>
<keyword evidence="4" id="KW-1185">Reference proteome</keyword>
<dbReference type="EMBL" id="SKBQ01000021">
    <property type="protein sequence ID" value="TPX15458.1"/>
    <property type="molecule type" value="Genomic_DNA"/>
</dbReference>
<dbReference type="InterPro" id="IPR050523">
    <property type="entry name" value="AKR_Detox_Biosynth"/>
</dbReference>
<dbReference type="PANTHER" id="PTHR43364:SF4">
    <property type="entry name" value="NAD(P)-LINKED OXIDOREDUCTASE SUPERFAMILY PROTEIN"/>
    <property type="match status" value="1"/>
</dbReference>
<keyword evidence="1" id="KW-0560">Oxidoreductase</keyword>
<reference evidence="3 4" key="1">
    <citation type="submission" date="2019-06" db="EMBL/GenBank/DDBJ databases">
        <title>Draft genome sequence of the filamentous fungus Phialemoniopsis curvata isolated from diesel fuel.</title>
        <authorList>
            <person name="Varaljay V.A."/>
            <person name="Lyon W.J."/>
            <person name="Crouch A.L."/>
            <person name="Drake C.E."/>
            <person name="Hollomon J.M."/>
            <person name="Nadeau L.J."/>
            <person name="Nunn H.S."/>
            <person name="Stevenson B.S."/>
            <person name="Bojanowski C.L."/>
            <person name="Crookes-Goodson W.J."/>
        </authorList>
    </citation>
    <scope>NUCLEOTIDE SEQUENCE [LARGE SCALE GENOMIC DNA]</scope>
    <source>
        <strain evidence="3 4">D216</strain>
    </source>
</reference>
<organism evidence="3 4">
    <name type="scientific">Thyridium curvatum</name>
    <dbReference type="NCBI Taxonomy" id="1093900"/>
    <lineage>
        <taxon>Eukaryota</taxon>
        <taxon>Fungi</taxon>
        <taxon>Dikarya</taxon>
        <taxon>Ascomycota</taxon>
        <taxon>Pezizomycotina</taxon>
        <taxon>Sordariomycetes</taxon>
        <taxon>Sordariomycetidae</taxon>
        <taxon>Thyridiales</taxon>
        <taxon>Thyridiaceae</taxon>
        <taxon>Thyridium</taxon>
    </lineage>
</organism>
<protein>
    <recommendedName>
        <fullName evidence="2">NADP-dependent oxidoreductase domain-containing protein</fullName>
    </recommendedName>
</protein>
<dbReference type="OrthoDB" id="2310150at2759"/>
<dbReference type="GeneID" id="41971885"/>